<protein>
    <submittedName>
        <fullName evidence="1">Uncharacterized protein</fullName>
    </submittedName>
</protein>
<dbReference type="EMBL" id="QLLR01000005">
    <property type="protein sequence ID" value="RAJ32965.1"/>
    <property type="molecule type" value="Genomic_DNA"/>
</dbReference>
<reference evidence="1 2" key="1">
    <citation type="submission" date="2018-06" db="EMBL/GenBank/DDBJ databases">
        <title>Genomic Encyclopedia of Archaeal and Bacterial Type Strains, Phase II (KMG-II): from individual species to whole genera.</title>
        <authorList>
            <person name="Goeker M."/>
        </authorList>
    </citation>
    <scope>NUCLEOTIDE SEQUENCE [LARGE SCALE GENOMIC DNA]</scope>
    <source>
        <strain evidence="1 2">DSM 14825</strain>
    </source>
</reference>
<dbReference type="RefSeq" id="WP_111633212.1">
    <property type="nucleotide sequence ID" value="NZ_QLLR01000005.1"/>
</dbReference>
<evidence type="ECO:0000313" key="1">
    <source>
        <dbReference type="EMBL" id="RAJ32965.1"/>
    </source>
</evidence>
<proteinExistence type="predicted"/>
<dbReference type="AlphaFoldDB" id="A0A327SXI7"/>
<gene>
    <name evidence="1" type="ORF">LY11_01655</name>
</gene>
<sequence>MARAWYAYNGVGDPFLVSSYNLAIVKPACINGSKICAIYEFNGGSNPQLLSTNIRKYIASLQLSPVAQPESPIGAKKYVYGKD</sequence>
<comment type="caution">
    <text evidence="1">The sequence shown here is derived from an EMBL/GenBank/DDBJ whole genome shotgun (WGS) entry which is preliminary data.</text>
</comment>
<accession>A0A327SXI7</accession>
<name>A0A327SXI7_9SPHI</name>
<dbReference type="OrthoDB" id="769564at2"/>
<dbReference type="Proteomes" id="UP000249754">
    <property type="component" value="Unassembled WGS sequence"/>
</dbReference>
<organism evidence="1 2">
    <name type="scientific">Pedobacter cryoconitis</name>
    <dbReference type="NCBI Taxonomy" id="188932"/>
    <lineage>
        <taxon>Bacteria</taxon>
        <taxon>Pseudomonadati</taxon>
        <taxon>Bacteroidota</taxon>
        <taxon>Sphingobacteriia</taxon>
        <taxon>Sphingobacteriales</taxon>
        <taxon>Sphingobacteriaceae</taxon>
        <taxon>Pedobacter</taxon>
    </lineage>
</organism>
<evidence type="ECO:0000313" key="2">
    <source>
        <dbReference type="Proteomes" id="UP000249754"/>
    </source>
</evidence>